<evidence type="ECO:0000256" key="3">
    <source>
        <dbReference type="ARBA" id="ARBA00022618"/>
    </source>
</evidence>
<organism evidence="13 14">
    <name type="scientific">Gehongia tenuis</name>
    <dbReference type="NCBI Taxonomy" id="2763655"/>
    <lineage>
        <taxon>Bacteria</taxon>
        <taxon>Bacillati</taxon>
        <taxon>Bacillota</taxon>
        <taxon>Clostridia</taxon>
        <taxon>Christensenellales</taxon>
        <taxon>Christensenellaceae</taxon>
        <taxon>Gehongia</taxon>
    </lineage>
</organism>
<dbReference type="RefSeq" id="WP_249314872.1">
    <property type="nucleotide sequence ID" value="NZ_JACRSR010000001.1"/>
</dbReference>
<comment type="subcellular location">
    <subcellularLocation>
        <location evidence="8 9">Cytoplasm</location>
    </subcellularLocation>
</comment>
<dbReference type="Pfam" id="PF02875">
    <property type="entry name" value="Mur_ligase_C"/>
    <property type="match status" value="1"/>
</dbReference>
<dbReference type="GO" id="GO:0005737">
    <property type="term" value="C:cytoplasm"/>
    <property type="evidence" value="ECO:0007669"/>
    <property type="project" value="UniProtKB-SubCell"/>
</dbReference>
<comment type="caution">
    <text evidence="8">Lacks conserved residue(s) required for the propagation of feature annotation.</text>
</comment>
<keyword evidence="4 8" id="KW-0133">Cell shape</keyword>
<feature type="binding site" evidence="8">
    <location>
        <position position="376"/>
    </location>
    <ligand>
        <name>meso-2,6-diaminopimelate</name>
        <dbReference type="ChEBI" id="CHEBI:57791"/>
    </ligand>
</feature>
<comment type="similarity">
    <text evidence="2 8">Belongs to the MurCDEF family. MurE subfamily.</text>
</comment>
<feature type="binding site" evidence="8">
    <location>
        <position position="456"/>
    </location>
    <ligand>
        <name>meso-2,6-diaminopimelate</name>
        <dbReference type="ChEBI" id="CHEBI:57791"/>
    </ligand>
</feature>
<dbReference type="GO" id="GO:0008360">
    <property type="term" value="P:regulation of cell shape"/>
    <property type="evidence" value="ECO:0007669"/>
    <property type="project" value="UniProtKB-KW"/>
</dbReference>
<feature type="binding site" evidence="8">
    <location>
        <begin position="107"/>
        <end position="113"/>
    </location>
    <ligand>
        <name>ATP</name>
        <dbReference type="ChEBI" id="CHEBI:30616"/>
    </ligand>
</feature>
<sequence>MLLSKLIKDMGALEMRGPDVEIGNLAYHSARVKPGELFYCVPGQRTDGHLYGEDAVEHGAAALVVEHFLPLEVTQVRVKDARHFMALTAAKFFGYPAKKLKLIGVTGTNGKTTTTYLIRSIAEAAGIPCGLMGTVGYLIGSEKKEAILTTPESVDLHRMLREMVDKGMEWVVMEVAAHALLMGRVDGLIFDVAVFTNLTQDHLDFFGTMERYRDAKKILFEKARCRTAVLNADDDCAQDLVAKDAYPVYHYGICRQQDVYATDIDVKDMGIAFQMHLPGSEAVAMDLALAGVFSIYNSLAAATACYALGIDTAAIKQGLKTVKSVSGRFEVLPLEKEYKVILDYAHTPDGLYNILKTLKDGAKGRVITLFGCGGDRDRGKRPLMGEVAGKYSDFCVLTSDNPRTEEPLEIIAAIEKGLKKTPCPYTVIEDRREAIAYALHIARKDDVVLLAGKGHETYQNIKGVRHAFDEKKIVYELLAP</sequence>
<comment type="pathway">
    <text evidence="1 8 9">Cell wall biogenesis; peptidoglycan biosynthesis.</text>
</comment>
<protein>
    <recommendedName>
        <fullName evidence="8">UDP-N-acetylmuramoyl-L-alanyl-D-glutamate--2,6-diaminopimelate ligase</fullName>
        <ecNumber evidence="8">6.3.2.13</ecNumber>
    </recommendedName>
    <alternativeName>
        <fullName evidence="8">Meso-A2pm-adding enzyme</fullName>
    </alternativeName>
    <alternativeName>
        <fullName evidence="8">Meso-diaminopimelate-adding enzyme</fullName>
    </alternativeName>
    <alternativeName>
        <fullName evidence="8">UDP-MurNAc-L-Ala-D-Glu:meso-diaminopimelate ligase</fullName>
    </alternativeName>
    <alternativeName>
        <fullName evidence="8">UDP-MurNAc-tripeptide synthetase</fullName>
    </alternativeName>
    <alternativeName>
        <fullName evidence="8">UDP-N-acetylmuramyl-tripeptide synthetase</fullName>
    </alternativeName>
</protein>
<dbReference type="PANTHER" id="PTHR23135">
    <property type="entry name" value="MUR LIGASE FAMILY MEMBER"/>
    <property type="match status" value="1"/>
</dbReference>
<evidence type="ECO:0000256" key="1">
    <source>
        <dbReference type="ARBA" id="ARBA00004752"/>
    </source>
</evidence>
<dbReference type="InterPro" id="IPR013221">
    <property type="entry name" value="Mur_ligase_cen"/>
</dbReference>
<keyword evidence="7 8" id="KW-0961">Cell wall biogenesis/degradation</keyword>
<evidence type="ECO:0000313" key="14">
    <source>
        <dbReference type="Proteomes" id="UP000623172"/>
    </source>
</evidence>
<keyword evidence="8" id="KW-0963">Cytoplasm</keyword>
<comment type="cofactor">
    <cofactor evidence="8">
        <name>Mg(2+)</name>
        <dbReference type="ChEBI" id="CHEBI:18420"/>
    </cofactor>
</comment>
<evidence type="ECO:0000256" key="9">
    <source>
        <dbReference type="RuleBase" id="RU004135"/>
    </source>
</evidence>
<dbReference type="Gene3D" id="3.40.1390.10">
    <property type="entry name" value="MurE/MurF, N-terminal domain"/>
    <property type="match status" value="1"/>
</dbReference>
<accession>A0A926D4P3</accession>
<dbReference type="GO" id="GO:0071555">
    <property type="term" value="P:cell wall organization"/>
    <property type="evidence" value="ECO:0007669"/>
    <property type="project" value="UniProtKB-KW"/>
</dbReference>
<dbReference type="GO" id="GO:0009252">
    <property type="term" value="P:peptidoglycan biosynthetic process"/>
    <property type="evidence" value="ECO:0007669"/>
    <property type="project" value="UniProtKB-UniRule"/>
</dbReference>
<dbReference type="Pfam" id="PF01225">
    <property type="entry name" value="Mur_ligase"/>
    <property type="match status" value="1"/>
</dbReference>
<dbReference type="SUPFAM" id="SSF63418">
    <property type="entry name" value="MurE/MurF N-terminal domain"/>
    <property type="match status" value="1"/>
</dbReference>
<dbReference type="PANTHER" id="PTHR23135:SF4">
    <property type="entry name" value="UDP-N-ACETYLMURAMOYL-L-ALANYL-D-GLUTAMATE--2,6-DIAMINOPIMELATE LIGASE MURE HOMOLOG, CHLOROPLASTIC"/>
    <property type="match status" value="1"/>
</dbReference>
<dbReference type="SUPFAM" id="SSF53244">
    <property type="entry name" value="MurD-like peptide ligases, peptide-binding domain"/>
    <property type="match status" value="1"/>
</dbReference>
<comment type="PTM">
    <text evidence="8">Carboxylation is probably crucial for Mg(2+) binding and, consequently, for the gamma-phosphate positioning of ATP.</text>
</comment>
<evidence type="ECO:0000256" key="4">
    <source>
        <dbReference type="ARBA" id="ARBA00022960"/>
    </source>
</evidence>
<dbReference type="HAMAP" id="MF_00208">
    <property type="entry name" value="MurE"/>
    <property type="match status" value="1"/>
</dbReference>
<dbReference type="InterPro" id="IPR004101">
    <property type="entry name" value="Mur_ligase_C"/>
</dbReference>
<dbReference type="GO" id="GO:0008765">
    <property type="term" value="F:UDP-N-acetylmuramoylalanyl-D-glutamate-2,6-diaminopimelate ligase activity"/>
    <property type="evidence" value="ECO:0007669"/>
    <property type="project" value="UniProtKB-UniRule"/>
</dbReference>
<feature type="domain" description="Mur ligase C-terminal" evidence="11">
    <location>
        <begin position="327"/>
        <end position="454"/>
    </location>
</feature>
<comment type="caution">
    <text evidence="13">The sequence shown here is derived from an EMBL/GenBank/DDBJ whole genome shotgun (WGS) entry which is preliminary data.</text>
</comment>
<evidence type="ECO:0000256" key="6">
    <source>
        <dbReference type="ARBA" id="ARBA00023306"/>
    </source>
</evidence>
<dbReference type="NCBIfam" id="TIGR01085">
    <property type="entry name" value="murE"/>
    <property type="match status" value="1"/>
</dbReference>
<name>A0A926D4P3_9FIRM</name>
<dbReference type="EC" id="6.3.2.13" evidence="8"/>
<feature type="short sequence motif" description="Meso-diaminopimelate recognition motif" evidence="8">
    <location>
        <begin position="400"/>
        <end position="403"/>
    </location>
</feature>
<keyword evidence="8 13" id="KW-0436">Ligase</keyword>
<keyword evidence="8" id="KW-0460">Magnesium</keyword>
<dbReference type="Gene3D" id="3.40.1190.10">
    <property type="entry name" value="Mur-like, catalytic domain"/>
    <property type="match status" value="1"/>
</dbReference>
<feature type="domain" description="Mur ligase central" evidence="12">
    <location>
        <begin position="105"/>
        <end position="304"/>
    </location>
</feature>
<dbReference type="InterPro" id="IPR035911">
    <property type="entry name" value="MurE/MurF_N"/>
</dbReference>
<evidence type="ECO:0000256" key="8">
    <source>
        <dbReference type="HAMAP-Rule" id="MF_00208"/>
    </source>
</evidence>
<dbReference type="GO" id="GO:0005524">
    <property type="term" value="F:ATP binding"/>
    <property type="evidence" value="ECO:0007669"/>
    <property type="project" value="UniProtKB-UniRule"/>
</dbReference>
<dbReference type="InterPro" id="IPR005761">
    <property type="entry name" value="UDP-N-AcMur-Glu-dNH2Pim_ligase"/>
</dbReference>
<dbReference type="InterPro" id="IPR000713">
    <property type="entry name" value="Mur_ligase_N"/>
</dbReference>
<keyword evidence="6 8" id="KW-0131">Cell cycle</keyword>
<feature type="modified residue" description="N6-carboxylysine" evidence="8">
    <location>
        <position position="216"/>
    </location>
</feature>
<dbReference type="EMBL" id="JACRSR010000001">
    <property type="protein sequence ID" value="MBC8530849.1"/>
    <property type="molecule type" value="Genomic_DNA"/>
</dbReference>
<dbReference type="AlphaFoldDB" id="A0A926D4P3"/>
<evidence type="ECO:0000313" key="13">
    <source>
        <dbReference type="EMBL" id="MBC8530849.1"/>
    </source>
</evidence>
<dbReference type="SUPFAM" id="SSF53623">
    <property type="entry name" value="MurD-like peptide ligases, catalytic domain"/>
    <property type="match status" value="1"/>
</dbReference>
<dbReference type="InterPro" id="IPR036615">
    <property type="entry name" value="Mur_ligase_C_dom_sf"/>
</dbReference>
<evidence type="ECO:0000256" key="7">
    <source>
        <dbReference type="ARBA" id="ARBA00023316"/>
    </source>
</evidence>
<dbReference type="GO" id="GO:0000287">
    <property type="term" value="F:magnesium ion binding"/>
    <property type="evidence" value="ECO:0007669"/>
    <property type="project" value="UniProtKB-UniRule"/>
</dbReference>
<comment type="catalytic activity">
    <reaction evidence="8">
        <text>UDP-N-acetyl-alpha-D-muramoyl-L-alanyl-D-glutamate + meso-2,6-diaminopimelate + ATP = UDP-N-acetyl-alpha-D-muramoyl-L-alanyl-gamma-D-glutamyl-meso-2,6-diaminopimelate + ADP + phosphate + H(+)</text>
        <dbReference type="Rhea" id="RHEA:23676"/>
        <dbReference type="ChEBI" id="CHEBI:15378"/>
        <dbReference type="ChEBI" id="CHEBI:30616"/>
        <dbReference type="ChEBI" id="CHEBI:43474"/>
        <dbReference type="ChEBI" id="CHEBI:57791"/>
        <dbReference type="ChEBI" id="CHEBI:83900"/>
        <dbReference type="ChEBI" id="CHEBI:83905"/>
        <dbReference type="ChEBI" id="CHEBI:456216"/>
        <dbReference type="EC" id="6.3.2.13"/>
    </reaction>
</comment>
<dbReference type="InterPro" id="IPR036565">
    <property type="entry name" value="Mur-like_cat_sf"/>
</dbReference>
<evidence type="ECO:0000256" key="5">
    <source>
        <dbReference type="ARBA" id="ARBA00022984"/>
    </source>
</evidence>
<evidence type="ECO:0000259" key="10">
    <source>
        <dbReference type="Pfam" id="PF01225"/>
    </source>
</evidence>
<feature type="binding site" evidence="8">
    <location>
        <position position="184"/>
    </location>
    <ligand>
        <name>UDP-N-acetyl-alpha-D-muramoyl-L-alanyl-D-glutamate</name>
        <dbReference type="ChEBI" id="CHEBI:83900"/>
    </ligand>
</feature>
<dbReference type="Pfam" id="PF08245">
    <property type="entry name" value="Mur_ligase_M"/>
    <property type="match status" value="1"/>
</dbReference>
<feature type="domain" description="Mur ligase N-terminal catalytic" evidence="10">
    <location>
        <begin position="22"/>
        <end position="74"/>
    </location>
</feature>
<keyword evidence="5 8" id="KW-0573">Peptidoglycan synthesis</keyword>
<keyword evidence="8" id="KW-0067">ATP-binding</keyword>
<feature type="binding site" evidence="8">
    <location>
        <begin position="149"/>
        <end position="150"/>
    </location>
    <ligand>
        <name>UDP-N-acetyl-alpha-D-muramoyl-L-alanyl-D-glutamate</name>
        <dbReference type="ChEBI" id="CHEBI:83900"/>
    </ligand>
</feature>
<gene>
    <name evidence="8" type="primary">murE</name>
    <name evidence="13" type="ORF">H8696_03210</name>
</gene>
<evidence type="ECO:0000259" key="11">
    <source>
        <dbReference type="Pfam" id="PF02875"/>
    </source>
</evidence>
<keyword evidence="3 8" id="KW-0132">Cell division</keyword>
<evidence type="ECO:0000256" key="2">
    <source>
        <dbReference type="ARBA" id="ARBA00005898"/>
    </source>
</evidence>
<feature type="binding site" evidence="8">
    <location>
        <begin position="400"/>
        <end position="403"/>
    </location>
    <ligand>
        <name>meso-2,6-diaminopimelate</name>
        <dbReference type="ChEBI" id="CHEBI:57791"/>
    </ligand>
</feature>
<dbReference type="NCBIfam" id="NF001126">
    <property type="entry name" value="PRK00139.1-4"/>
    <property type="match status" value="1"/>
</dbReference>
<evidence type="ECO:0000259" key="12">
    <source>
        <dbReference type="Pfam" id="PF08245"/>
    </source>
</evidence>
<dbReference type="GO" id="GO:0051301">
    <property type="term" value="P:cell division"/>
    <property type="evidence" value="ECO:0007669"/>
    <property type="project" value="UniProtKB-KW"/>
</dbReference>
<feature type="binding site" evidence="8">
    <location>
        <position position="29"/>
    </location>
    <ligand>
        <name>UDP-N-acetyl-alpha-D-muramoyl-L-alanyl-D-glutamate</name>
        <dbReference type="ChEBI" id="CHEBI:83900"/>
    </ligand>
</feature>
<comment type="function">
    <text evidence="8">Catalyzes the addition of meso-diaminopimelic acid to the nucleotide precursor UDP-N-acetylmuramoyl-L-alanyl-D-glutamate (UMAG) in the biosynthesis of bacterial cell-wall peptidoglycan.</text>
</comment>
<reference evidence="13" key="1">
    <citation type="submission" date="2020-08" db="EMBL/GenBank/DDBJ databases">
        <title>Genome public.</title>
        <authorList>
            <person name="Liu C."/>
            <person name="Sun Q."/>
        </authorList>
    </citation>
    <scope>NUCLEOTIDE SEQUENCE</scope>
    <source>
        <strain evidence="13">NSJ-53</strain>
    </source>
</reference>
<keyword evidence="14" id="KW-1185">Reference proteome</keyword>
<feature type="binding site" evidence="8">
    <location>
        <position position="452"/>
    </location>
    <ligand>
        <name>meso-2,6-diaminopimelate</name>
        <dbReference type="ChEBI" id="CHEBI:57791"/>
    </ligand>
</feature>
<dbReference type="Gene3D" id="3.90.190.20">
    <property type="entry name" value="Mur ligase, C-terminal domain"/>
    <property type="match status" value="1"/>
</dbReference>
<keyword evidence="8" id="KW-0547">Nucleotide-binding</keyword>
<dbReference type="Proteomes" id="UP000623172">
    <property type="component" value="Unassembled WGS sequence"/>
</dbReference>
<proteinExistence type="inferred from homology"/>